<dbReference type="PANTHER" id="PTHR36766">
    <property type="entry name" value="PLANT BROAD-SPECTRUM MILDEW RESISTANCE PROTEIN RPW8"/>
    <property type="match status" value="1"/>
</dbReference>
<reference evidence="2" key="1">
    <citation type="journal article" date="2023" name="Mol. Ecol. Resour.">
        <title>Chromosome-level genome assembly of a triploid poplar Populus alba 'Berolinensis'.</title>
        <authorList>
            <person name="Chen S."/>
            <person name="Yu Y."/>
            <person name="Wang X."/>
            <person name="Wang S."/>
            <person name="Zhang T."/>
            <person name="Zhou Y."/>
            <person name="He R."/>
            <person name="Meng N."/>
            <person name="Wang Y."/>
            <person name="Liu W."/>
            <person name="Liu Z."/>
            <person name="Liu J."/>
            <person name="Guo Q."/>
            <person name="Huang H."/>
            <person name="Sederoff R.R."/>
            <person name="Wang G."/>
            <person name="Qu G."/>
            <person name="Chen S."/>
        </authorList>
    </citation>
    <scope>NUCLEOTIDE SEQUENCE</scope>
    <source>
        <strain evidence="2">SC-2020</strain>
    </source>
</reference>
<dbReference type="Proteomes" id="UP001164929">
    <property type="component" value="Chromosome 8"/>
</dbReference>
<evidence type="ECO:0000313" key="2">
    <source>
        <dbReference type="EMBL" id="KAJ6987710.1"/>
    </source>
</evidence>
<dbReference type="AlphaFoldDB" id="A0AAD6QE80"/>
<evidence type="ECO:0000313" key="3">
    <source>
        <dbReference type="Proteomes" id="UP001164929"/>
    </source>
</evidence>
<dbReference type="Gene3D" id="1.10.8.430">
    <property type="entry name" value="Helical domain of apoptotic protease-activating factors"/>
    <property type="match status" value="1"/>
</dbReference>
<dbReference type="EMBL" id="JAQIZT010000008">
    <property type="protein sequence ID" value="KAJ6987710.1"/>
    <property type="molecule type" value="Genomic_DNA"/>
</dbReference>
<name>A0AAD6QE80_9ROSI</name>
<proteinExistence type="predicted"/>
<evidence type="ECO:0008006" key="4">
    <source>
        <dbReference type="Google" id="ProtNLM"/>
    </source>
</evidence>
<organism evidence="2 3">
    <name type="scientific">Populus alba x Populus x berolinensis</name>
    <dbReference type="NCBI Taxonomy" id="444605"/>
    <lineage>
        <taxon>Eukaryota</taxon>
        <taxon>Viridiplantae</taxon>
        <taxon>Streptophyta</taxon>
        <taxon>Embryophyta</taxon>
        <taxon>Tracheophyta</taxon>
        <taxon>Spermatophyta</taxon>
        <taxon>Magnoliopsida</taxon>
        <taxon>eudicotyledons</taxon>
        <taxon>Gunneridae</taxon>
        <taxon>Pentapetalae</taxon>
        <taxon>rosids</taxon>
        <taxon>fabids</taxon>
        <taxon>Malpighiales</taxon>
        <taxon>Salicaceae</taxon>
        <taxon>Saliceae</taxon>
        <taxon>Populus</taxon>
    </lineage>
</organism>
<comment type="caution">
    <text evidence="2">The sequence shown here is derived from an EMBL/GenBank/DDBJ whole genome shotgun (WGS) entry which is preliminary data.</text>
</comment>
<dbReference type="SUPFAM" id="SSF52540">
    <property type="entry name" value="P-loop containing nucleoside triphosphate hydrolases"/>
    <property type="match status" value="1"/>
</dbReference>
<dbReference type="GO" id="GO:0043531">
    <property type="term" value="F:ADP binding"/>
    <property type="evidence" value="ECO:0007669"/>
    <property type="project" value="InterPro"/>
</dbReference>
<dbReference type="GO" id="GO:0006952">
    <property type="term" value="P:defense response"/>
    <property type="evidence" value="ECO:0007669"/>
    <property type="project" value="UniProtKB-KW"/>
</dbReference>
<dbReference type="InterPro" id="IPR042197">
    <property type="entry name" value="Apaf_helical"/>
</dbReference>
<sequence>MRRREEHCHLENIGAAIVNKCSGVSLVIRAVGSLMRSKKIEREWLSVKENEIWDLPNEGSQILPALSLSYMNLKSAVMQTQHLEMRFIFLLTRINSG</sequence>
<keyword evidence="3" id="KW-1185">Reference proteome</keyword>
<dbReference type="PANTHER" id="PTHR36766:SF47">
    <property type="entry name" value="NB-ARC DOMAIN-CONTAINING PROTEIN"/>
    <property type="match status" value="1"/>
</dbReference>
<protein>
    <recommendedName>
        <fullName evidence="4">NB-ARC domain-containing protein</fullName>
    </recommendedName>
</protein>
<gene>
    <name evidence="2" type="ORF">NC653_020842</name>
</gene>
<keyword evidence="1" id="KW-0611">Plant defense</keyword>
<accession>A0AAD6QE80</accession>
<evidence type="ECO:0000256" key="1">
    <source>
        <dbReference type="ARBA" id="ARBA00022821"/>
    </source>
</evidence>
<dbReference type="InterPro" id="IPR027417">
    <property type="entry name" value="P-loop_NTPase"/>
</dbReference>